<keyword evidence="6" id="KW-0966">Cell projection</keyword>
<reference evidence="10" key="3">
    <citation type="submission" date="2025-09" db="UniProtKB">
        <authorList>
            <consortium name="Ensembl"/>
        </authorList>
    </citation>
    <scope>IDENTIFICATION</scope>
</reference>
<dbReference type="AlphaFoldDB" id="A0A672GPB5"/>
<evidence type="ECO:0000256" key="7">
    <source>
        <dbReference type="ARBA" id="ARBA00034101"/>
    </source>
</evidence>
<dbReference type="OMA" id="CIVIDST"/>
<feature type="domain" description="Zinc finger piccolo-type" evidence="9">
    <location>
        <begin position="231"/>
        <end position="289"/>
    </location>
</feature>
<accession>A0A672GPB5</accession>
<dbReference type="GO" id="GO:0098978">
    <property type="term" value="C:glutamatergic synapse"/>
    <property type="evidence" value="ECO:0007669"/>
    <property type="project" value="TreeGrafter"/>
</dbReference>
<feature type="compositionally biased region" description="Low complexity" evidence="8">
    <location>
        <begin position="21"/>
        <end position="33"/>
    </location>
</feature>
<dbReference type="SUPFAM" id="SSF57903">
    <property type="entry name" value="FYVE/PHD zinc finger"/>
    <property type="match status" value="1"/>
</dbReference>
<dbReference type="GO" id="GO:1904071">
    <property type="term" value="P:presynaptic active zone assembly"/>
    <property type="evidence" value="ECO:0007669"/>
    <property type="project" value="TreeGrafter"/>
</dbReference>
<evidence type="ECO:0000256" key="5">
    <source>
        <dbReference type="ARBA" id="ARBA00023018"/>
    </source>
</evidence>
<organism evidence="10 11">
    <name type="scientific">Salarias fasciatus</name>
    <name type="common">Jewelled blenny</name>
    <name type="synonym">Blennius fasciatus</name>
    <dbReference type="NCBI Taxonomy" id="181472"/>
    <lineage>
        <taxon>Eukaryota</taxon>
        <taxon>Metazoa</taxon>
        <taxon>Chordata</taxon>
        <taxon>Craniata</taxon>
        <taxon>Vertebrata</taxon>
        <taxon>Euteleostomi</taxon>
        <taxon>Actinopterygii</taxon>
        <taxon>Neopterygii</taxon>
        <taxon>Teleostei</taxon>
        <taxon>Neoteleostei</taxon>
        <taxon>Acanthomorphata</taxon>
        <taxon>Ovalentaria</taxon>
        <taxon>Blenniimorphae</taxon>
        <taxon>Blenniiformes</taxon>
        <taxon>Blennioidei</taxon>
        <taxon>Blenniidae</taxon>
        <taxon>Salariinae</taxon>
        <taxon>Salarias</taxon>
    </lineage>
</organism>
<reference evidence="10" key="2">
    <citation type="submission" date="2025-08" db="UniProtKB">
        <authorList>
            <consortium name="Ensembl"/>
        </authorList>
    </citation>
    <scope>IDENTIFICATION</scope>
</reference>
<dbReference type="GO" id="GO:0048788">
    <property type="term" value="C:cytoskeleton of presynaptic active zone"/>
    <property type="evidence" value="ECO:0007669"/>
    <property type="project" value="TreeGrafter"/>
</dbReference>
<feature type="region of interest" description="Disordered" evidence="8">
    <location>
        <begin position="1"/>
        <end position="142"/>
    </location>
</feature>
<dbReference type="Pfam" id="PF05715">
    <property type="entry name" value="zf-piccolo"/>
    <property type="match status" value="1"/>
</dbReference>
<dbReference type="InterPro" id="IPR013083">
    <property type="entry name" value="Znf_RING/FYVE/PHD"/>
</dbReference>
<feature type="compositionally biased region" description="Low complexity" evidence="8">
    <location>
        <begin position="316"/>
        <end position="326"/>
    </location>
</feature>
<comment type="subcellular location">
    <subcellularLocation>
        <location evidence="7">Presynaptic active zone</location>
    </subcellularLocation>
</comment>
<sequence>VQRALGAAKEPAGPAVAKRQPSPSKVSTPPSSVQEKPKESPEVQKELTKQPAAKPAQVQDSQTTKTEVKPQAQQDTKPVSQPSKPAPAPSQPVKQNEKPSTQQPPKAGTTPAKSVTPPVQPAKQESGGFFGFGAPKTPPTAVKSAESVKGKMFGFGSSFLTSASTLITSAVQDEPKTTPPTPRKMSTTGSVSPKITPPVSPKMAPAKDTKPPVPPKPTEAIQSASKAGLSTCPLCKVELNVGSKDPPNYNTCTECKNTVCNLCGFNPMPHTAAVSKEWLCLNCQTQRALSGQLVDAEKMPQPVSTKPEKTEPKPAPAKAEPTAGATRSQPVAKPSDAPKDDLSVEPSMPLKTEVKTDRRRLSFQPMDESSESEITPSPSPKVQRRRLQVTNVSSSSEDLKT</sequence>
<feature type="region of interest" description="Disordered" evidence="8">
    <location>
        <begin position="294"/>
        <end position="401"/>
    </location>
</feature>
<dbReference type="Gene3D" id="3.30.40.10">
    <property type="entry name" value="Zinc/RING finger domain, C3HC4 (zinc finger)"/>
    <property type="match status" value="1"/>
</dbReference>
<keyword evidence="5" id="KW-0770">Synapse</keyword>
<dbReference type="InterPro" id="IPR052098">
    <property type="entry name" value="Presynaptic_Scaffold_Bsn/Pclo"/>
</dbReference>
<evidence type="ECO:0000313" key="10">
    <source>
        <dbReference type="Ensembl" id="ENSSFAP00005020591.1"/>
    </source>
</evidence>
<proteinExistence type="predicted"/>
<dbReference type="InParanoid" id="A0A672GPB5"/>
<dbReference type="GO" id="GO:0030424">
    <property type="term" value="C:axon"/>
    <property type="evidence" value="ECO:0007669"/>
    <property type="project" value="TreeGrafter"/>
</dbReference>
<keyword evidence="4" id="KW-0862">Zinc</keyword>
<feature type="compositionally biased region" description="Basic and acidic residues" evidence="8">
    <location>
        <begin position="35"/>
        <end position="48"/>
    </location>
</feature>
<protein>
    <recommendedName>
        <fullName evidence="9">Zinc finger piccolo-type domain-containing protein</fullName>
    </recommendedName>
</protein>
<evidence type="ECO:0000256" key="1">
    <source>
        <dbReference type="ARBA" id="ARBA00022723"/>
    </source>
</evidence>
<dbReference type="Ensembl" id="ENSSFAT00005021405.1">
    <property type="protein sequence ID" value="ENSSFAP00005020591.1"/>
    <property type="gene ID" value="ENSSFAG00005010695.1"/>
</dbReference>
<evidence type="ECO:0000256" key="3">
    <source>
        <dbReference type="ARBA" id="ARBA00022771"/>
    </source>
</evidence>
<dbReference type="GO" id="GO:0098982">
    <property type="term" value="C:GABA-ergic synapse"/>
    <property type="evidence" value="ECO:0007669"/>
    <property type="project" value="TreeGrafter"/>
</dbReference>
<evidence type="ECO:0000256" key="6">
    <source>
        <dbReference type="ARBA" id="ARBA00023273"/>
    </source>
</evidence>
<dbReference type="PANTHER" id="PTHR14113:SF6">
    <property type="entry name" value="PROTEIN PICCOLO"/>
    <property type="match status" value="1"/>
</dbReference>
<name>A0A672GPB5_SALFA</name>
<dbReference type="GO" id="GO:0008270">
    <property type="term" value="F:zinc ion binding"/>
    <property type="evidence" value="ECO:0007669"/>
    <property type="project" value="UniProtKB-KW"/>
</dbReference>
<evidence type="ECO:0000259" key="9">
    <source>
        <dbReference type="Pfam" id="PF05715"/>
    </source>
</evidence>
<dbReference type="Proteomes" id="UP000472267">
    <property type="component" value="Chromosome 7"/>
</dbReference>
<keyword evidence="1" id="KW-0479">Metal-binding</keyword>
<feature type="compositionally biased region" description="Polar residues" evidence="8">
    <location>
        <begin position="388"/>
        <end position="401"/>
    </location>
</feature>
<dbReference type="GO" id="GO:0035418">
    <property type="term" value="P:protein localization to synapse"/>
    <property type="evidence" value="ECO:0007669"/>
    <property type="project" value="TreeGrafter"/>
</dbReference>
<feature type="compositionally biased region" description="Polar residues" evidence="8">
    <location>
        <begin position="184"/>
        <end position="193"/>
    </location>
</feature>
<reference evidence="10" key="1">
    <citation type="submission" date="2019-06" db="EMBL/GenBank/DDBJ databases">
        <authorList>
            <consortium name="Wellcome Sanger Institute Data Sharing"/>
        </authorList>
    </citation>
    <scope>NUCLEOTIDE SEQUENCE [LARGE SCALE GENOMIC DNA]</scope>
</reference>
<evidence type="ECO:0000313" key="11">
    <source>
        <dbReference type="Proteomes" id="UP000472267"/>
    </source>
</evidence>
<dbReference type="GO" id="GO:0098882">
    <property type="term" value="F:structural constituent of presynaptic active zone"/>
    <property type="evidence" value="ECO:0007669"/>
    <property type="project" value="TreeGrafter"/>
</dbReference>
<dbReference type="PANTHER" id="PTHR14113">
    <property type="entry name" value="PICCOLO/BASSOON"/>
    <property type="match status" value="1"/>
</dbReference>
<feature type="region of interest" description="Disordered" evidence="8">
    <location>
        <begin position="172"/>
        <end position="220"/>
    </location>
</feature>
<evidence type="ECO:0000256" key="8">
    <source>
        <dbReference type="SAM" id="MobiDB-lite"/>
    </source>
</evidence>
<evidence type="ECO:0000256" key="4">
    <source>
        <dbReference type="ARBA" id="ARBA00022833"/>
    </source>
</evidence>
<dbReference type="InterPro" id="IPR008899">
    <property type="entry name" value="Znf_piccolo"/>
</dbReference>
<keyword evidence="2" id="KW-0677">Repeat</keyword>
<evidence type="ECO:0000256" key="2">
    <source>
        <dbReference type="ARBA" id="ARBA00022737"/>
    </source>
</evidence>
<keyword evidence="11" id="KW-1185">Reference proteome</keyword>
<dbReference type="InterPro" id="IPR011011">
    <property type="entry name" value="Znf_FYVE_PHD"/>
</dbReference>
<feature type="compositionally biased region" description="Polar residues" evidence="8">
    <location>
        <begin position="58"/>
        <end position="76"/>
    </location>
</feature>
<keyword evidence="3" id="KW-0863">Zinc-finger</keyword>